<dbReference type="RefSeq" id="WP_344444766.1">
    <property type="nucleotide sequence ID" value="NZ_BAAALF010000128.1"/>
</dbReference>
<feature type="compositionally biased region" description="Acidic residues" evidence="1">
    <location>
        <begin position="15"/>
        <end position="25"/>
    </location>
</feature>
<dbReference type="Proteomes" id="UP001500037">
    <property type="component" value="Unassembled WGS sequence"/>
</dbReference>
<accession>A0ABN1WRR8</accession>
<feature type="region of interest" description="Disordered" evidence="1">
    <location>
        <begin position="1"/>
        <end position="51"/>
    </location>
</feature>
<reference evidence="2 3" key="1">
    <citation type="journal article" date="2019" name="Int. J. Syst. Evol. Microbiol.">
        <title>The Global Catalogue of Microorganisms (GCM) 10K type strain sequencing project: providing services to taxonomists for standard genome sequencing and annotation.</title>
        <authorList>
            <consortium name="The Broad Institute Genomics Platform"/>
            <consortium name="The Broad Institute Genome Sequencing Center for Infectious Disease"/>
            <person name="Wu L."/>
            <person name="Ma J."/>
        </authorList>
    </citation>
    <scope>NUCLEOTIDE SEQUENCE [LARGE SCALE GENOMIC DNA]</scope>
    <source>
        <strain evidence="2 3">JCM 13004</strain>
    </source>
</reference>
<dbReference type="EMBL" id="BAAALF010000128">
    <property type="protein sequence ID" value="GAA1258294.1"/>
    <property type="molecule type" value="Genomic_DNA"/>
</dbReference>
<proteinExistence type="predicted"/>
<evidence type="ECO:0000313" key="3">
    <source>
        <dbReference type="Proteomes" id="UP001500037"/>
    </source>
</evidence>
<name>A0ABN1WRR8_9ACTN</name>
<keyword evidence="3" id="KW-1185">Reference proteome</keyword>
<comment type="caution">
    <text evidence="2">The sequence shown here is derived from an EMBL/GenBank/DDBJ whole genome shotgun (WGS) entry which is preliminary data.</text>
</comment>
<gene>
    <name evidence="2" type="ORF">GCM10009665_55650</name>
</gene>
<evidence type="ECO:0000256" key="1">
    <source>
        <dbReference type="SAM" id="MobiDB-lite"/>
    </source>
</evidence>
<sequence>MSTTSPERSAAQAAPEDDAGEEDQVEGVTSEQVLHAQDESRAEGEPYEDAE</sequence>
<organism evidence="2 3">
    <name type="scientific">Kitasatospora nipponensis</name>
    <dbReference type="NCBI Taxonomy" id="258049"/>
    <lineage>
        <taxon>Bacteria</taxon>
        <taxon>Bacillati</taxon>
        <taxon>Actinomycetota</taxon>
        <taxon>Actinomycetes</taxon>
        <taxon>Kitasatosporales</taxon>
        <taxon>Streptomycetaceae</taxon>
        <taxon>Kitasatospora</taxon>
    </lineage>
</organism>
<evidence type="ECO:0000313" key="2">
    <source>
        <dbReference type="EMBL" id="GAA1258294.1"/>
    </source>
</evidence>
<protein>
    <submittedName>
        <fullName evidence="2">Uncharacterized protein</fullName>
    </submittedName>
</protein>